<dbReference type="SUPFAM" id="SSF48264">
    <property type="entry name" value="Cytochrome P450"/>
    <property type="match status" value="1"/>
</dbReference>
<evidence type="ECO:0000256" key="8">
    <source>
        <dbReference type="PIRSR" id="PIRSR602401-1"/>
    </source>
</evidence>
<dbReference type="InterPro" id="IPR001128">
    <property type="entry name" value="Cyt_P450"/>
</dbReference>
<evidence type="ECO:0000256" key="1">
    <source>
        <dbReference type="ARBA" id="ARBA00010617"/>
    </source>
</evidence>
<comment type="cofactor">
    <cofactor evidence="8">
        <name>heme</name>
        <dbReference type="ChEBI" id="CHEBI:30413"/>
    </cofactor>
</comment>
<evidence type="ECO:0000256" key="2">
    <source>
        <dbReference type="ARBA" id="ARBA00022617"/>
    </source>
</evidence>
<dbReference type="GO" id="GO:0016705">
    <property type="term" value="F:oxidoreductase activity, acting on paired donors, with incorporation or reduction of molecular oxygen"/>
    <property type="evidence" value="ECO:0007669"/>
    <property type="project" value="InterPro"/>
</dbReference>
<keyword evidence="6" id="KW-0503">Monooxygenase</keyword>
<dbReference type="PANTHER" id="PTHR24302:SF15">
    <property type="entry name" value="FATTY-ACID PEROXYGENASE"/>
    <property type="match status" value="1"/>
</dbReference>
<keyword evidence="5 8" id="KW-0408">Iron</keyword>
<dbReference type="GO" id="GO:0008395">
    <property type="term" value="F:steroid hydroxylase activity"/>
    <property type="evidence" value="ECO:0007669"/>
    <property type="project" value="TreeGrafter"/>
</dbReference>
<dbReference type="InterPro" id="IPR036396">
    <property type="entry name" value="Cyt_P450_sf"/>
</dbReference>
<evidence type="ECO:0000313" key="10">
    <source>
        <dbReference type="Proteomes" id="UP000759131"/>
    </source>
</evidence>
<dbReference type="PANTHER" id="PTHR24302">
    <property type="entry name" value="CYTOCHROME P450 FAMILY 3"/>
    <property type="match status" value="1"/>
</dbReference>
<dbReference type="GO" id="GO:0020037">
    <property type="term" value="F:heme binding"/>
    <property type="evidence" value="ECO:0007669"/>
    <property type="project" value="InterPro"/>
</dbReference>
<dbReference type="AlphaFoldDB" id="A0A7R9KRS8"/>
<keyword evidence="3 8" id="KW-0479">Metal-binding</keyword>
<dbReference type="EMBL" id="OC858908">
    <property type="protein sequence ID" value="CAD7626998.1"/>
    <property type="molecule type" value="Genomic_DNA"/>
</dbReference>
<keyword evidence="2 8" id="KW-0349">Heme</keyword>
<evidence type="ECO:0000256" key="4">
    <source>
        <dbReference type="ARBA" id="ARBA00023002"/>
    </source>
</evidence>
<reference evidence="9" key="1">
    <citation type="submission" date="2020-11" db="EMBL/GenBank/DDBJ databases">
        <authorList>
            <person name="Tran Van P."/>
        </authorList>
    </citation>
    <scope>NUCLEOTIDE SEQUENCE</scope>
</reference>
<dbReference type="PRINTS" id="PR00463">
    <property type="entry name" value="EP450I"/>
</dbReference>
<organism evidence="9">
    <name type="scientific">Medioppia subpectinata</name>
    <dbReference type="NCBI Taxonomy" id="1979941"/>
    <lineage>
        <taxon>Eukaryota</taxon>
        <taxon>Metazoa</taxon>
        <taxon>Ecdysozoa</taxon>
        <taxon>Arthropoda</taxon>
        <taxon>Chelicerata</taxon>
        <taxon>Arachnida</taxon>
        <taxon>Acari</taxon>
        <taxon>Acariformes</taxon>
        <taxon>Sarcoptiformes</taxon>
        <taxon>Oribatida</taxon>
        <taxon>Brachypylina</taxon>
        <taxon>Oppioidea</taxon>
        <taxon>Oppiidae</taxon>
        <taxon>Medioppia</taxon>
    </lineage>
</organism>
<evidence type="ECO:0008006" key="11">
    <source>
        <dbReference type="Google" id="ProtNLM"/>
    </source>
</evidence>
<dbReference type="InterPro" id="IPR017972">
    <property type="entry name" value="Cyt_P450_CS"/>
</dbReference>
<sequence>MEWCNAYGRVFGVYNCEKPSLLVSDPVLIKQIMVQNFHAFTNRSNALENEMTGKTLIHARDGHWKRLRMIVSPTFTSGKLKHMCPLIDDCCGDLLAALDRVVSTGGQPPVVELKRLMSAYSIDVIIRTAFATKTNLYSDPNNPFLTKAVLYVNNQFSIKIWHKILAMILPIFITDTFCWKWLITGGEPPITTSLIASARRLLVERKTSAQKHNDFLQLLIDATAVEDNTNTTATTGADTAGDAPEEDLIAGKRALSGVVEKKLTEDEILAQSALFFTVGYNNTSTTLSYCTYELALNPDIQDRLVAEIRDAFNENTADIDYETLLRLPLLDAVISETLRRYPPVNRIIRQASENVVLTNDGDGQRVTLETGFLVEIPVYALHHNPDYFPDPFAFKPDRFLPEKRHHIKPYTYLPFGSGPRNCVAMRFALLELKLTMVKMMQRFRFYRVPDTDVPPVLLIGREDLQANKVVVGVCKRCDTGFGYRLALRLNEIGFHVYAGCLDPQGSGAEELRTKCKHESAMCVLELDVTRDDHIDRCFHYIALHLQTHGYELWSVVNNAGVIKFGNLEWGTVDDYTTLFNVNVIGVVRVTRKFIPFLRLSRGRIVITASLGGRLAADLMGAYCMTKAAIISFSDTLRREMRKFNISVTTIEPGVFKTGMFYSARPLLESSWSRTDDAVKRVYGQPYVDELLRHYTANKGVAADAGDDIDIVVNDMVAAVVRRRPARYYRPVKGLMPTLAARFVALTPHWLIDWYFQWIDDLVPAVMTGTSGSGIDEGQKML</sequence>
<dbReference type="Pfam" id="PF00106">
    <property type="entry name" value="adh_short"/>
    <property type="match status" value="1"/>
</dbReference>
<gene>
    <name evidence="9" type="ORF">OSB1V03_LOCUS7428</name>
</gene>
<dbReference type="Gene3D" id="3.40.50.720">
    <property type="entry name" value="NAD(P)-binding Rossmann-like Domain"/>
    <property type="match status" value="1"/>
</dbReference>
<comment type="function">
    <text evidence="7">Cytochromes P450 are a group of heme-thiolate monooxygenases. They oxidize a variety of structurally unrelated compounds, including steroids, fatty acids, and xenobiotics.</text>
</comment>
<dbReference type="PRINTS" id="PR00385">
    <property type="entry name" value="P450"/>
</dbReference>
<dbReference type="Pfam" id="PF00067">
    <property type="entry name" value="p450"/>
    <property type="match status" value="2"/>
</dbReference>
<evidence type="ECO:0000256" key="3">
    <source>
        <dbReference type="ARBA" id="ARBA00022723"/>
    </source>
</evidence>
<dbReference type="Proteomes" id="UP000759131">
    <property type="component" value="Unassembled WGS sequence"/>
</dbReference>
<dbReference type="OrthoDB" id="6428965at2759"/>
<evidence type="ECO:0000256" key="5">
    <source>
        <dbReference type="ARBA" id="ARBA00023004"/>
    </source>
</evidence>
<dbReference type="EMBL" id="CAJPIZ010004333">
    <property type="protein sequence ID" value="CAG2107428.1"/>
    <property type="molecule type" value="Genomic_DNA"/>
</dbReference>
<keyword evidence="4" id="KW-0560">Oxidoreductase</keyword>
<dbReference type="InterPro" id="IPR002401">
    <property type="entry name" value="Cyt_P450_E_grp-I"/>
</dbReference>
<dbReference type="PROSITE" id="PS00061">
    <property type="entry name" value="ADH_SHORT"/>
    <property type="match status" value="1"/>
</dbReference>
<dbReference type="InterPro" id="IPR036291">
    <property type="entry name" value="NAD(P)-bd_dom_sf"/>
</dbReference>
<feature type="binding site" description="axial binding residue" evidence="8">
    <location>
        <position position="422"/>
    </location>
    <ligand>
        <name>heme</name>
        <dbReference type="ChEBI" id="CHEBI:30413"/>
    </ligand>
    <ligandPart>
        <name>Fe</name>
        <dbReference type="ChEBI" id="CHEBI:18248"/>
    </ligandPart>
</feature>
<keyword evidence="10" id="KW-1185">Reference proteome</keyword>
<dbReference type="GO" id="GO:0005506">
    <property type="term" value="F:iron ion binding"/>
    <property type="evidence" value="ECO:0007669"/>
    <property type="project" value="InterPro"/>
</dbReference>
<accession>A0A7R9KRS8</accession>
<dbReference type="InterPro" id="IPR050705">
    <property type="entry name" value="Cytochrome_P450_3A"/>
</dbReference>
<proteinExistence type="inferred from homology"/>
<dbReference type="CDD" id="cd11055">
    <property type="entry name" value="CYP3A-like"/>
    <property type="match status" value="1"/>
</dbReference>
<comment type="similarity">
    <text evidence="1">Belongs to the cytochrome P450 family.</text>
</comment>
<name>A0A7R9KRS8_9ACAR</name>
<protein>
    <recommendedName>
        <fullName evidence="11">Cytochrome P450</fullName>
    </recommendedName>
</protein>
<dbReference type="InterPro" id="IPR002347">
    <property type="entry name" value="SDR_fam"/>
</dbReference>
<evidence type="ECO:0000256" key="6">
    <source>
        <dbReference type="ARBA" id="ARBA00023033"/>
    </source>
</evidence>
<evidence type="ECO:0000313" key="9">
    <source>
        <dbReference type="EMBL" id="CAD7626998.1"/>
    </source>
</evidence>
<dbReference type="InterPro" id="IPR020904">
    <property type="entry name" value="Sc_DH/Rdtase_CS"/>
</dbReference>
<dbReference type="PROSITE" id="PS00086">
    <property type="entry name" value="CYTOCHROME_P450"/>
    <property type="match status" value="1"/>
</dbReference>
<evidence type="ECO:0000256" key="7">
    <source>
        <dbReference type="ARBA" id="ARBA00043906"/>
    </source>
</evidence>
<dbReference type="Gene3D" id="1.10.630.10">
    <property type="entry name" value="Cytochrome P450"/>
    <property type="match status" value="1"/>
</dbReference>
<dbReference type="SUPFAM" id="SSF51735">
    <property type="entry name" value="NAD(P)-binding Rossmann-fold domains"/>
    <property type="match status" value="1"/>
</dbReference>